<evidence type="ECO:0000313" key="4">
    <source>
        <dbReference type="WBParaSite" id="TCNE_0000139501-mRNA-1"/>
    </source>
</evidence>
<gene>
    <name evidence="2" type="ORF">TCNE_LOCUS1396</name>
</gene>
<name>A0A183TYS6_TOXCA</name>
<feature type="region of interest" description="Disordered" evidence="1">
    <location>
        <begin position="1"/>
        <end position="43"/>
    </location>
</feature>
<dbReference type="Proteomes" id="UP000050794">
    <property type="component" value="Unassembled WGS sequence"/>
</dbReference>
<dbReference type="EMBL" id="UYWY01001026">
    <property type="protein sequence ID" value="VDM26093.1"/>
    <property type="molecule type" value="Genomic_DNA"/>
</dbReference>
<reference evidence="2 3" key="2">
    <citation type="submission" date="2018-11" db="EMBL/GenBank/DDBJ databases">
        <authorList>
            <consortium name="Pathogen Informatics"/>
        </authorList>
    </citation>
    <scope>NUCLEOTIDE SEQUENCE [LARGE SCALE GENOMIC DNA]</scope>
</reference>
<evidence type="ECO:0000256" key="1">
    <source>
        <dbReference type="SAM" id="MobiDB-lite"/>
    </source>
</evidence>
<keyword evidence="3" id="KW-1185">Reference proteome</keyword>
<accession>A0A183TYS6</accession>
<dbReference type="AlphaFoldDB" id="A0A183TYS6"/>
<feature type="region of interest" description="Disordered" evidence="1">
    <location>
        <begin position="73"/>
        <end position="96"/>
    </location>
</feature>
<reference evidence="4" key="1">
    <citation type="submission" date="2016-06" db="UniProtKB">
        <authorList>
            <consortium name="WormBaseParasite"/>
        </authorList>
    </citation>
    <scope>IDENTIFICATION</scope>
</reference>
<feature type="compositionally biased region" description="Basic and acidic residues" evidence="1">
    <location>
        <begin position="73"/>
        <end position="86"/>
    </location>
</feature>
<protein>
    <submittedName>
        <fullName evidence="4">AKAP7</fullName>
    </submittedName>
</protein>
<evidence type="ECO:0000313" key="2">
    <source>
        <dbReference type="EMBL" id="VDM26093.1"/>
    </source>
</evidence>
<evidence type="ECO:0000313" key="3">
    <source>
        <dbReference type="Proteomes" id="UP000050794"/>
    </source>
</evidence>
<sequence length="96" mass="10991">MKRKDGISDKNSCPQEDWDSRGAEGEQCGVNDRTNQPQEWVEGQDSFERSQGEVNGTGMATVTYCQEERGGEVVEQRKRTRKDMEMAKLMTQKQED</sequence>
<proteinExistence type="predicted"/>
<organism evidence="3 4">
    <name type="scientific">Toxocara canis</name>
    <name type="common">Canine roundworm</name>
    <dbReference type="NCBI Taxonomy" id="6265"/>
    <lineage>
        <taxon>Eukaryota</taxon>
        <taxon>Metazoa</taxon>
        <taxon>Ecdysozoa</taxon>
        <taxon>Nematoda</taxon>
        <taxon>Chromadorea</taxon>
        <taxon>Rhabditida</taxon>
        <taxon>Spirurina</taxon>
        <taxon>Ascaridomorpha</taxon>
        <taxon>Ascaridoidea</taxon>
        <taxon>Toxocaridae</taxon>
        <taxon>Toxocara</taxon>
    </lineage>
</organism>
<dbReference type="WBParaSite" id="TCNE_0000139501-mRNA-1">
    <property type="protein sequence ID" value="TCNE_0000139501-mRNA-1"/>
    <property type="gene ID" value="TCNE_0000139501"/>
</dbReference>